<protein>
    <submittedName>
        <fullName evidence="1">Uncharacterized protein</fullName>
    </submittedName>
</protein>
<dbReference type="EMBL" id="MTKP01000018">
    <property type="protein sequence ID" value="RWX49690.1"/>
    <property type="molecule type" value="Genomic_DNA"/>
</dbReference>
<accession>A0A444J9E9</accession>
<sequence>MEAGHEVFSRIVWDSCYRLAGLLDRSLWGNSSSLSALFFFTLRDKWAMLKRASGNFGCFLQMTPQVILYGVWSVAG</sequence>
<name>A0A444J9E9_9BACT</name>
<dbReference type="AlphaFoldDB" id="A0A444J9E9"/>
<comment type="caution">
    <text evidence="1">The sequence shown here is derived from an EMBL/GenBank/DDBJ whole genome shotgun (WGS) entry which is preliminary data.</text>
</comment>
<evidence type="ECO:0000313" key="1">
    <source>
        <dbReference type="EMBL" id="RWX49690.1"/>
    </source>
</evidence>
<keyword evidence="2" id="KW-1185">Reference proteome</keyword>
<organism evidence="1 2">
    <name type="scientific">Candidatus Electrothrix communis</name>
    <dbReference type="NCBI Taxonomy" id="1859133"/>
    <lineage>
        <taxon>Bacteria</taxon>
        <taxon>Pseudomonadati</taxon>
        <taxon>Thermodesulfobacteriota</taxon>
        <taxon>Desulfobulbia</taxon>
        <taxon>Desulfobulbales</taxon>
        <taxon>Desulfobulbaceae</taxon>
        <taxon>Candidatus Electrothrix</taxon>
    </lineage>
</organism>
<dbReference type="Proteomes" id="UP000288086">
    <property type="component" value="Unassembled WGS sequence"/>
</dbReference>
<proteinExistence type="predicted"/>
<reference evidence="1 2" key="1">
    <citation type="submission" date="2017-01" db="EMBL/GenBank/DDBJ databases">
        <title>The cable genome- insights into the physiology and evolution of filamentous bacteria capable of sulfide oxidation via long distance electron transfer.</title>
        <authorList>
            <person name="Schreiber L."/>
            <person name="Bjerg J.T."/>
            <person name="Boggild A."/>
            <person name="Van De Vossenberg J."/>
            <person name="Meysman F."/>
            <person name="Nielsen L.P."/>
            <person name="Schramm A."/>
            <person name="Kjeldsen K.U."/>
        </authorList>
    </citation>
    <scope>NUCLEOTIDE SEQUENCE [LARGE SCALE GENOMIC DNA]</scope>
    <source>
        <strain evidence="1">A1</strain>
    </source>
</reference>
<gene>
    <name evidence="1" type="ORF">VT98_10185</name>
</gene>
<evidence type="ECO:0000313" key="2">
    <source>
        <dbReference type="Proteomes" id="UP000288086"/>
    </source>
</evidence>